<gene>
    <name evidence="2" type="ORF">CARN4_0810</name>
</gene>
<feature type="compositionally biased region" description="Polar residues" evidence="1">
    <location>
        <begin position="51"/>
        <end position="60"/>
    </location>
</feature>
<name>E6Q3Q7_9ZZZZ</name>
<dbReference type="AlphaFoldDB" id="E6Q3Q7"/>
<comment type="caution">
    <text evidence="2">The sequence shown here is derived from an EMBL/GenBank/DDBJ whole genome shotgun (WGS) entry which is preliminary data.</text>
</comment>
<dbReference type="EMBL" id="CABO01000025">
    <property type="protein sequence ID" value="CBI01818.1"/>
    <property type="molecule type" value="Genomic_DNA"/>
</dbReference>
<sequence length="74" mass="7990">MVSNHFHFAHALFENTILRILYGTSLATTIAAALQVEIDQWPGTRKGSVPHASTNRSVNTGIGKVDGWALGDVE</sequence>
<reference evidence="2" key="1">
    <citation type="submission" date="2009-10" db="EMBL/GenBank/DDBJ databases">
        <title>Diversity of trophic interactions inside an arsenic-rich microbial ecosystem.</title>
        <authorList>
            <person name="Bertin P.N."/>
            <person name="Heinrich-Salmeron A."/>
            <person name="Pelletier E."/>
            <person name="Goulhen-Chollet F."/>
            <person name="Arsene-Ploetze F."/>
            <person name="Gallien S."/>
            <person name="Calteau A."/>
            <person name="Vallenet D."/>
            <person name="Casiot C."/>
            <person name="Chane-Woon-Ming B."/>
            <person name="Giloteaux L."/>
            <person name="Barakat M."/>
            <person name="Bonnefoy V."/>
            <person name="Bruneel O."/>
            <person name="Chandler M."/>
            <person name="Cleiss J."/>
            <person name="Duran R."/>
            <person name="Elbaz-Poulichet F."/>
            <person name="Fonknechten N."/>
            <person name="Lauga B."/>
            <person name="Mornico D."/>
            <person name="Ortet P."/>
            <person name="Schaeffer C."/>
            <person name="Siguier P."/>
            <person name="Alexander Thil Smith A."/>
            <person name="Van Dorsselaer A."/>
            <person name="Weissenbach J."/>
            <person name="Medigue C."/>
            <person name="Le Paslier D."/>
        </authorList>
    </citation>
    <scope>NUCLEOTIDE SEQUENCE</scope>
</reference>
<proteinExistence type="predicted"/>
<accession>E6Q3Q7</accession>
<feature type="region of interest" description="Disordered" evidence="1">
    <location>
        <begin position="44"/>
        <end position="74"/>
    </location>
</feature>
<evidence type="ECO:0000313" key="2">
    <source>
        <dbReference type="EMBL" id="CBI01818.1"/>
    </source>
</evidence>
<organism evidence="2">
    <name type="scientific">mine drainage metagenome</name>
    <dbReference type="NCBI Taxonomy" id="410659"/>
    <lineage>
        <taxon>unclassified sequences</taxon>
        <taxon>metagenomes</taxon>
        <taxon>ecological metagenomes</taxon>
    </lineage>
</organism>
<evidence type="ECO:0000256" key="1">
    <source>
        <dbReference type="SAM" id="MobiDB-lite"/>
    </source>
</evidence>
<protein>
    <submittedName>
        <fullName evidence="2">Uncharacterized protein</fullName>
    </submittedName>
</protein>